<dbReference type="AlphaFoldDB" id="K1WNQ9"/>
<organism evidence="3 4">
    <name type="scientific">Marssonina brunnea f. sp. multigermtubi (strain MB_m1)</name>
    <name type="common">Marssonina leaf spot fungus</name>
    <dbReference type="NCBI Taxonomy" id="1072389"/>
    <lineage>
        <taxon>Eukaryota</taxon>
        <taxon>Fungi</taxon>
        <taxon>Dikarya</taxon>
        <taxon>Ascomycota</taxon>
        <taxon>Pezizomycotina</taxon>
        <taxon>Leotiomycetes</taxon>
        <taxon>Helotiales</taxon>
        <taxon>Drepanopezizaceae</taxon>
        <taxon>Drepanopeziza</taxon>
    </lineage>
</organism>
<dbReference type="PANTHER" id="PTHR42069">
    <property type="entry name" value="HYPHAL ANASTAMOSIS-8 PROTEIN"/>
    <property type="match status" value="1"/>
</dbReference>
<dbReference type="OrthoDB" id="5420724at2759"/>
<dbReference type="KEGG" id="mbe:MBM_02547"/>
<dbReference type="STRING" id="1072389.K1WNQ9"/>
<dbReference type="eggNOG" id="ENOG502RFD2">
    <property type="taxonomic scope" value="Eukaryota"/>
</dbReference>
<keyword evidence="2" id="KW-1133">Transmembrane helix</keyword>
<keyword evidence="2" id="KW-0472">Membrane</keyword>
<feature type="transmembrane region" description="Helical" evidence="2">
    <location>
        <begin position="258"/>
        <end position="282"/>
    </location>
</feature>
<evidence type="ECO:0000256" key="2">
    <source>
        <dbReference type="SAM" id="Phobius"/>
    </source>
</evidence>
<evidence type="ECO:0000313" key="3">
    <source>
        <dbReference type="EMBL" id="EKD19310.1"/>
    </source>
</evidence>
<feature type="region of interest" description="Disordered" evidence="1">
    <location>
        <begin position="1"/>
        <end position="84"/>
    </location>
</feature>
<keyword evidence="4" id="KW-1185">Reference proteome</keyword>
<feature type="transmembrane region" description="Helical" evidence="2">
    <location>
        <begin position="222"/>
        <end position="246"/>
    </location>
</feature>
<feature type="compositionally biased region" description="Basic and acidic residues" evidence="1">
    <location>
        <begin position="26"/>
        <end position="36"/>
    </location>
</feature>
<dbReference type="OMA" id="WGLVCAI"/>
<feature type="region of interest" description="Disordered" evidence="1">
    <location>
        <begin position="377"/>
        <end position="418"/>
    </location>
</feature>
<name>K1WNQ9_MARBU</name>
<dbReference type="HOGENOM" id="CLU_044229_0_0_1"/>
<dbReference type="InParanoid" id="K1WNQ9"/>
<keyword evidence="2" id="KW-0812">Transmembrane</keyword>
<evidence type="ECO:0008006" key="5">
    <source>
        <dbReference type="Google" id="ProtNLM"/>
    </source>
</evidence>
<proteinExistence type="predicted"/>
<reference evidence="3 4" key="1">
    <citation type="journal article" date="2012" name="BMC Genomics">
        <title>Sequencing the genome of Marssonina brunnea reveals fungus-poplar co-evolution.</title>
        <authorList>
            <person name="Zhu S."/>
            <person name="Cao Y.-Z."/>
            <person name="Jiang C."/>
            <person name="Tan B.-Y."/>
            <person name="Wang Z."/>
            <person name="Feng S."/>
            <person name="Zhang L."/>
            <person name="Su X.-H."/>
            <person name="Brejova B."/>
            <person name="Vinar T."/>
            <person name="Xu M."/>
            <person name="Wang M.-X."/>
            <person name="Zhang S.-G."/>
            <person name="Huang M.-R."/>
            <person name="Wu R."/>
            <person name="Zhou Y."/>
        </authorList>
    </citation>
    <scope>NUCLEOTIDE SEQUENCE [LARGE SCALE GENOMIC DNA]</scope>
    <source>
        <strain evidence="3 4">MB_m1</strain>
    </source>
</reference>
<dbReference type="PANTHER" id="PTHR42069:SF1">
    <property type="entry name" value="MARVEL DOMAIN-CONTAINING PROTEIN"/>
    <property type="match status" value="1"/>
</dbReference>
<feature type="region of interest" description="Disordered" evidence="1">
    <location>
        <begin position="496"/>
        <end position="533"/>
    </location>
</feature>
<feature type="transmembrane region" description="Helical" evidence="2">
    <location>
        <begin position="176"/>
        <end position="202"/>
    </location>
</feature>
<dbReference type="Proteomes" id="UP000006753">
    <property type="component" value="Unassembled WGS sequence"/>
</dbReference>
<feature type="transmembrane region" description="Helical" evidence="2">
    <location>
        <begin position="323"/>
        <end position="350"/>
    </location>
</feature>
<gene>
    <name evidence="3" type="ORF">MBM_02547</name>
</gene>
<accession>K1WNQ9</accession>
<protein>
    <recommendedName>
        <fullName evidence="5">Hyphal anastamosis-8 protein</fullName>
    </recommendedName>
</protein>
<dbReference type="EMBL" id="JH921431">
    <property type="protein sequence ID" value="EKD19310.1"/>
    <property type="molecule type" value="Genomic_DNA"/>
</dbReference>
<sequence>MSSQSTPPDSWPYKQLTSGSVPSQKKRPDILSRERTSSSSSDTSLKVPRTPRFAEATTVHSPIEVSEEGRSPFADPPSTKTQSYMAQSQPSDIGFGYISNNDPARHSAGVPVEVPLTPGSPLKSALRVPGTPGRKIDNPLSPTFREEQILEKQEGLTEKEQAKDLKVKTRVRVAKFLLRGVNFSCSLIVLAMIATTFSIFNATKHLAPRNNLPPWADNTRTWPQILLLVVACISLFLCLVVFWNFFRGASKRADKVEVYYTLFAVGFFIFSVIMWGIAAGVLQGSKDNSNNRDIWGWSCVDNRRKELFKQEIDYELVCRLTNWALVCCIIEIVLESITILLYAVVFYRYYSKQRLRKSMEVRDRARSDLYLAQLRSQSAPNTPGFGPKSPSFSQHMKSPRFPPSVYHTNSSSAAEEGFAGPGTQFVEAKSESSIAAKPFALQPPPIKVHSATPKTPQNGFFAPAPKKERVIEHVAAAPGEQKYDAVPIPGAYASPLKSPGMAPPQHRRCGSVGEAITSDVRIESPPGSPRRWN</sequence>
<feature type="region of interest" description="Disordered" evidence="1">
    <location>
        <begin position="121"/>
        <end position="140"/>
    </location>
</feature>
<evidence type="ECO:0000256" key="1">
    <source>
        <dbReference type="SAM" id="MobiDB-lite"/>
    </source>
</evidence>
<evidence type="ECO:0000313" key="4">
    <source>
        <dbReference type="Proteomes" id="UP000006753"/>
    </source>
</evidence>